<evidence type="ECO:0000313" key="9">
    <source>
        <dbReference type="Proteomes" id="UP000326924"/>
    </source>
</evidence>
<dbReference type="Pfam" id="PF04658">
    <property type="entry name" value="TAFII55_N"/>
    <property type="match status" value="1"/>
</dbReference>
<dbReference type="GO" id="GO:0016251">
    <property type="term" value="F:RNA polymerase II general transcription initiation factor activity"/>
    <property type="evidence" value="ECO:0007669"/>
    <property type="project" value="TreeGrafter"/>
</dbReference>
<comment type="caution">
    <text evidence="8">The sequence shown here is derived from an EMBL/GenBank/DDBJ whole genome shotgun (WGS) entry which is preliminary data.</text>
</comment>
<proteinExistence type="inferred from homology"/>
<dbReference type="InParanoid" id="A0A5J5F1L1"/>
<comment type="similarity">
    <text evidence="2">Belongs to the TAF7 family.</text>
</comment>
<dbReference type="AlphaFoldDB" id="A0A5J5F1L1"/>
<evidence type="ECO:0000256" key="5">
    <source>
        <dbReference type="ARBA" id="ARBA00023242"/>
    </source>
</evidence>
<keyword evidence="5" id="KW-0539">Nucleus</keyword>
<feature type="domain" description="TAFII55 protein conserved region" evidence="7">
    <location>
        <begin position="90"/>
        <end position="239"/>
    </location>
</feature>
<dbReference type="EMBL" id="VXIS01000056">
    <property type="protein sequence ID" value="KAA8909575.1"/>
    <property type="molecule type" value="Genomic_DNA"/>
</dbReference>
<dbReference type="SMART" id="SM01370">
    <property type="entry name" value="TAFII55_N"/>
    <property type="match status" value="1"/>
</dbReference>
<comment type="subcellular location">
    <subcellularLocation>
        <location evidence="1">Nucleus</location>
    </subcellularLocation>
</comment>
<dbReference type="PANTHER" id="PTHR12228">
    <property type="entry name" value="TRANSCRIPTION INITIATION FACTOR TFIID 55 KD SUBUNIT-RELATED"/>
    <property type="match status" value="1"/>
</dbReference>
<evidence type="ECO:0000313" key="8">
    <source>
        <dbReference type="EMBL" id="KAA8909575.1"/>
    </source>
</evidence>
<dbReference type="PANTHER" id="PTHR12228:SF0">
    <property type="entry name" value="TATA-BOX BINDING PROTEIN ASSOCIATED FACTOR 7"/>
    <property type="match status" value="1"/>
</dbReference>
<evidence type="ECO:0000256" key="1">
    <source>
        <dbReference type="ARBA" id="ARBA00004123"/>
    </source>
</evidence>
<dbReference type="InterPro" id="IPR037817">
    <property type="entry name" value="TAF7"/>
</dbReference>
<gene>
    <name evidence="8" type="ORF">FN846DRAFT_776113</name>
</gene>
<evidence type="ECO:0000256" key="6">
    <source>
        <dbReference type="SAM" id="MobiDB-lite"/>
    </source>
</evidence>
<name>A0A5J5F1L1_9PEZI</name>
<evidence type="ECO:0000256" key="3">
    <source>
        <dbReference type="ARBA" id="ARBA00023015"/>
    </source>
</evidence>
<feature type="region of interest" description="Disordered" evidence="6">
    <location>
        <begin position="247"/>
        <end position="270"/>
    </location>
</feature>
<evidence type="ECO:0000259" key="7">
    <source>
        <dbReference type="SMART" id="SM01370"/>
    </source>
</evidence>
<dbReference type="GO" id="GO:0005669">
    <property type="term" value="C:transcription factor TFIID complex"/>
    <property type="evidence" value="ECO:0007669"/>
    <property type="project" value="InterPro"/>
</dbReference>
<keyword evidence="4" id="KW-0804">Transcription</keyword>
<dbReference type="OrthoDB" id="153872at2759"/>
<dbReference type="Proteomes" id="UP000326924">
    <property type="component" value="Unassembled WGS sequence"/>
</dbReference>
<feature type="region of interest" description="Disordered" evidence="6">
    <location>
        <begin position="50"/>
        <end position="85"/>
    </location>
</feature>
<accession>A0A5J5F1L1</accession>
<sequence length="270" mass="30216">MSATSDSDGSPQLPYIKIKCAAFPSQPAAPAPPLSSIKLNVNPSLVAEATDPQVAPAPPPKSASTKRWFASEPGTAYDSGASDREEEPVLEENFILRMIPGDDCDYLRNIIERGELNLWSDVWMRFKDPKKAVLSIRGNLYAAILVDLPCIIESQKTLDKKNFLKVADICQMLMVTQRIPNEDALWSVKFDVPDQFPDGLTPPMQCARKRFKKRVSPRTVHQVEAEVARLLREDELAESSTYSWEYEEVDDEDLVDTDTEEDLDPDPSST</sequence>
<keyword evidence="3" id="KW-0805">Transcription regulation</keyword>
<organism evidence="8 9">
    <name type="scientific">Sphaerosporella brunnea</name>
    <dbReference type="NCBI Taxonomy" id="1250544"/>
    <lineage>
        <taxon>Eukaryota</taxon>
        <taxon>Fungi</taxon>
        <taxon>Dikarya</taxon>
        <taxon>Ascomycota</taxon>
        <taxon>Pezizomycotina</taxon>
        <taxon>Pezizomycetes</taxon>
        <taxon>Pezizales</taxon>
        <taxon>Pyronemataceae</taxon>
        <taxon>Sphaerosporella</taxon>
    </lineage>
</organism>
<dbReference type="GO" id="GO:0051123">
    <property type="term" value="P:RNA polymerase II preinitiation complex assembly"/>
    <property type="evidence" value="ECO:0007669"/>
    <property type="project" value="TreeGrafter"/>
</dbReference>
<evidence type="ECO:0000256" key="4">
    <source>
        <dbReference type="ARBA" id="ARBA00023163"/>
    </source>
</evidence>
<dbReference type="FunCoup" id="A0A5J5F1L1">
    <property type="interactions" value="208"/>
</dbReference>
<keyword evidence="9" id="KW-1185">Reference proteome</keyword>
<dbReference type="CDD" id="cd08047">
    <property type="entry name" value="TAF7"/>
    <property type="match status" value="1"/>
</dbReference>
<protein>
    <submittedName>
        <fullName evidence="8">TAFII55 protein conserved region-domain-containing protein</fullName>
    </submittedName>
</protein>
<evidence type="ECO:0000256" key="2">
    <source>
        <dbReference type="ARBA" id="ARBA00009368"/>
    </source>
</evidence>
<reference evidence="8 9" key="1">
    <citation type="submission" date="2019-09" db="EMBL/GenBank/DDBJ databases">
        <title>Draft genome of the ectomycorrhizal ascomycete Sphaerosporella brunnea.</title>
        <authorList>
            <consortium name="DOE Joint Genome Institute"/>
            <person name="Benucci G.M."/>
            <person name="Marozzi G."/>
            <person name="Antonielli L."/>
            <person name="Sanchez S."/>
            <person name="Marco P."/>
            <person name="Wang X."/>
            <person name="Falini L.B."/>
            <person name="Barry K."/>
            <person name="Haridas S."/>
            <person name="Lipzen A."/>
            <person name="Labutti K."/>
            <person name="Grigoriev I.V."/>
            <person name="Murat C."/>
            <person name="Martin F."/>
            <person name="Albertini E."/>
            <person name="Donnini D."/>
            <person name="Bonito G."/>
        </authorList>
    </citation>
    <scope>NUCLEOTIDE SEQUENCE [LARGE SCALE GENOMIC DNA]</scope>
    <source>
        <strain evidence="8 9">Sb_GMNB300</strain>
    </source>
</reference>
<dbReference type="InterPro" id="IPR006751">
    <property type="entry name" value="TAFII55_prot_cons_reg"/>
</dbReference>